<organism evidence="3 4">
    <name type="scientific">Pneumocystis wakefieldiae</name>
    <dbReference type="NCBI Taxonomy" id="38082"/>
    <lineage>
        <taxon>Eukaryota</taxon>
        <taxon>Fungi</taxon>
        <taxon>Dikarya</taxon>
        <taxon>Ascomycota</taxon>
        <taxon>Taphrinomycotina</taxon>
        <taxon>Pneumocystomycetes</taxon>
        <taxon>Pneumocystaceae</taxon>
        <taxon>Pneumocystis</taxon>
    </lineage>
</organism>
<feature type="region of interest" description="Disordered" evidence="2">
    <location>
        <begin position="545"/>
        <end position="564"/>
    </location>
</feature>
<protein>
    <submittedName>
        <fullName evidence="3">Uncharacterized protein</fullName>
    </submittedName>
</protein>
<evidence type="ECO:0000256" key="1">
    <source>
        <dbReference type="SAM" id="Coils"/>
    </source>
</evidence>
<evidence type="ECO:0000313" key="3">
    <source>
        <dbReference type="EMBL" id="QSL65752.1"/>
    </source>
</evidence>
<name>A0A899G0M1_9ASCO</name>
<evidence type="ECO:0000313" key="4">
    <source>
        <dbReference type="Proteomes" id="UP000663699"/>
    </source>
</evidence>
<feature type="coiled-coil region" evidence="1">
    <location>
        <begin position="68"/>
        <end position="203"/>
    </location>
</feature>
<evidence type="ECO:0000256" key="2">
    <source>
        <dbReference type="SAM" id="MobiDB-lite"/>
    </source>
</evidence>
<keyword evidence="4" id="KW-1185">Reference proteome</keyword>
<sequence length="593" mass="69072">MSSIRCCCGTDCLNIKQNRLLFKQLEKNVQIASELGQYLLSEYRTYNENTEYREKLLKLKISHLKIKKDQITSSLSLLKKRNNELEEEVSRINEKNEDILSNMERLNMLLSDSESNIKDLSNRLEATKLELERARSVIDSKEVIGKQIDAMETEKNILRKELEQSLEIGIFFKKKWQQSEQLIDILKEQINQDELRMDKGKENIQTLVDYFKNYPMIEMNTNSMKSFPFIEKPHLILFIEELISKNSFLKKICTELYDILSITQNEAIHLQQILSRNNNYGSLSNDSYNLYNLENISHFNINNCLFSGKELDEISSNQFFNENINANILHKFDKEKREYLSRSINETRIRSKYDFADSLFIPIKYKKLYFNNPRITKSFSALDISSLSSSSSKFENIQNNSHRKTQYLPLTNTYDSPKLISMNNKGPDSRLNLSEELQHPQHNKFNCDLSVHLDAPDISFFKDILYKKSLHGVKLEDLRNSFLLKKPWTTPRNFSPPTQFISPVISTFSTGPAESSVLLNNDTKTMLSNSLLKSTITNRLFLSSTSKKEKTDPKSPRKGIHNNQNRSIWDSFLNKWPKLIHTKHSLASTSTKN</sequence>
<dbReference type="Proteomes" id="UP000663699">
    <property type="component" value="Chromosome 8"/>
</dbReference>
<reference evidence="3" key="1">
    <citation type="submission" date="2020-06" db="EMBL/GenBank/DDBJ databases">
        <title>Genomes of multiple members of Pneumocystis genus reveal paths to human pathogen Pneumocystis jirovecii.</title>
        <authorList>
            <person name="Cisse O.H."/>
            <person name="Ma L."/>
            <person name="Dekker J."/>
            <person name="Khil P."/>
            <person name="Jo J."/>
            <person name="Brenchley J."/>
            <person name="Blair R."/>
            <person name="Pahar B."/>
            <person name="Chabe M."/>
            <person name="Van Rompay K.A."/>
            <person name="Keesler R."/>
            <person name="Sukura A."/>
            <person name="Hirsch V."/>
            <person name="Kutty G."/>
            <person name="Liu Y."/>
            <person name="Peng L."/>
            <person name="Chen J."/>
            <person name="Song J."/>
            <person name="Weissenbacher-Lang C."/>
            <person name="Xu J."/>
            <person name="Upham N.S."/>
            <person name="Stajich J.E."/>
            <person name="Cuomo C.A."/>
            <person name="Cushion M.T."/>
            <person name="Kovacs J.A."/>
        </authorList>
    </citation>
    <scope>NUCLEOTIDE SEQUENCE</scope>
    <source>
        <strain evidence="3">2A</strain>
    </source>
</reference>
<proteinExistence type="predicted"/>
<dbReference type="EMBL" id="CP054539">
    <property type="protein sequence ID" value="QSL65752.1"/>
    <property type="molecule type" value="Genomic_DNA"/>
</dbReference>
<dbReference type="OrthoDB" id="4088568at2759"/>
<accession>A0A899G0M1</accession>
<dbReference type="AlphaFoldDB" id="A0A899G0M1"/>
<gene>
    <name evidence="3" type="ORF">MERGE_000030</name>
</gene>
<feature type="compositionally biased region" description="Basic and acidic residues" evidence="2">
    <location>
        <begin position="546"/>
        <end position="555"/>
    </location>
</feature>
<keyword evidence="1" id="KW-0175">Coiled coil</keyword>